<dbReference type="Proteomes" id="UP000284742">
    <property type="component" value="Unassembled WGS sequence"/>
</dbReference>
<accession>A0A413YH90</accession>
<feature type="binding site" evidence="1">
    <location>
        <position position="186"/>
    </location>
    <ligand>
        <name>ATP</name>
        <dbReference type="ChEBI" id="CHEBI:30616"/>
    </ligand>
</feature>
<evidence type="ECO:0000313" key="4">
    <source>
        <dbReference type="Proteomes" id="UP000284742"/>
    </source>
</evidence>
<keyword evidence="3" id="KW-0418">Kinase</keyword>
<dbReference type="Pfam" id="PF00069">
    <property type="entry name" value="Pkinase"/>
    <property type="match status" value="1"/>
</dbReference>
<name>A0A413YH90_9FIRM</name>
<proteinExistence type="predicted"/>
<comment type="caution">
    <text evidence="3">The sequence shown here is derived from an EMBL/GenBank/DDBJ whole genome shotgun (WGS) entry which is preliminary data.</text>
</comment>
<dbReference type="GO" id="GO:0005524">
    <property type="term" value="F:ATP binding"/>
    <property type="evidence" value="ECO:0007669"/>
    <property type="project" value="UniProtKB-UniRule"/>
</dbReference>
<dbReference type="PANTHER" id="PTHR24362">
    <property type="entry name" value="SERINE/THREONINE-PROTEIN KINASE NEK"/>
    <property type="match status" value="1"/>
</dbReference>
<dbReference type="GO" id="GO:0004672">
    <property type="term" value="F:protein kinase activity"/>
    <property type="evidence" value="ECO:0007669"/>
    <property type="project" value="InterPro"/>
</dbReference>
<keyword evidence="1" id="KW-0067">ATP-binding</keyword>
<keyword evidence="1" id="KW-0547">Nucleotide-binding</keyword>
<evidence type="ECO:0000313" key="3">
    <source>
        <dbReference type="EMBL" id="RHC03722.1"/>
    </source>
</evidence>
<protein>
    <submittedName>
        <fullName evidence="3">Protein kinase family protein</fullName>
    </submittedName>
</protein>
<dbReference type="CDD" id="cd00180">
    <property type="entry name" value="PKc"/>
    <property type="match status" value="1"/>
</dbReference>
<dbReference type="PROSITE" id="PS50011">
    <property type="entry name" value="PROTEIN_KINASE_DOM"/>
    <property type="match status" value="1"/>
</dbReference>
<dbReference type="EMBL" id="QSHK01000013">
    <property type="protein sequence ID" value="RHC03722.1"/>
    <property type="molecule type" value="Genomic_DNA"/>
</dbReference>
<keyword evidence="3" id="KW-0808">Transferase</keyword>
<sequence>MNIENYIESQYRELLSCSQINAEYSDLYKSFRNQKLREILMTLHHDLVGLFRTMNERLPTGEHEAHFWAEPSRDLIKRIEIIFSLVSSLKETPLAFQIDPYYLDLLTRCRDFLSSSGGSSLPPNMAKVELYYTLPIFLPLSSITISHKQQDFTFDLKLIGSGSYANVYKYKDTFYNRPFILKRAKKELTDKEVARFKREFDVMNDLSSPYILEVYCYNPDKNEYIMEYMDYTLDGYIAAHNSTLTIVQRKGIAQQILRAFDYLHSKGHLHRDISPKNILIKEYDDTLVVKLSDFGLVKIPDSTLTTVNTEFKGYFNDPALVVEGFNTYGIVHETYALTRVIYFVMTGKTNTEKITNQNLRAFVEKGLNPDKIKRFQNIRDMISAFKAI</sequence>
<dbReference type="PANTHER" id="PTHR24362:SF309">
    <property type="entry name" value="PROTEIN KINASE DOMAIN-CONTAINING PROTEIN"/>
    <property type="match status" value="1"/>
</dbReference>
<dbReference type="RefSeq" id="WP_118359643.1">
    <property type="nucleotide sequence ID" value="NZ_QSHK01000013.1"/>
</dbReference>
<dbReference type="Gene3D" id="1.10.510.10">
    <property type="entry name" value="Transferase(Phosphotransferase) domain 1"/>
    <property type="match status" value="1"/>
</dbReference>
<dbReference type="InterPro" id="IPR000719">
    <property type="entry name" value="Prot_kinase_dom"/>
</dbReference>
<evidence type="ECO:0000259" key="2">
    <source>
        <dbReference type="PROSITE" id="PS50011"/>
    </source>
</evidence>
<gene>
    <name evidence="3" type="ORF">DW860_14050</name>
</gene>
<dbReference type="AlphaFoldDB" id="A0A413YH90"/>
<organism evidence="3 4">
    <name type="scientific">Dorea formicigenerans</name>
    <dbReference type="NCBI Taxonomy" id="39486"/>
    <lineage>
        <taxon>Bacteria</taxon>
        <taxon>Bacillati</taxon>
        <taxon>Bacillota</taxon>
        <taxon>Clostridia</taxon>
        <taxon>Lachnospirales</taxon>
        <taxon>Lachnospiraceae</taxon>
        <taxon>Dorea</taxon>
    </lineage>
</organism>
<dbReference type="InterPro" id="IPR017441">
    <property type="entry name" value="Protein_kinase_ATP_BS"/>
</dbReference>
<dbReference type="PROSITE" id="PS00107">
    <property type="entry name" value="PROTEIN_KINASE_ATP"/>
    <property type="match status" value="1"/>
</dbReference>
<evidence type="ECO:0000256" key="1">
    <source>
        <dbReference type="PROSITE-ProRule" id="PRU10141"/>
    </source>
</evidence>
<reference evidence="3 4" key="1">
    <citation type="submission" date="2018-08" db="EMBL/GenBank/DDBJ databases">
        <title>A genome reference for cultivated species of the human gut microbiota.</title>
        <authorList>
            <person name="Zou Y."/>
            <person name="Xue W."/>
            <person name="Luo G."/>
        </authorList>
    </citation>
    <scope>NUCLEOTIDE SEQUENCE [LARGE SCALE GENOMIC DNA]</scope>
    <source>
        <strain evidence="3 4">AM37-5</strain>
    </source>
</reference>
<dbReference type="InterPro" id="IPR011009">
    <property type="entry name" value="Kinase-like_dom_sf"/>
</dbReference>
<dbReference type="SUPFAM" id="SSF56112">
    <property type="entry name" value="Protein kinase-like (PK-like)"/>
    <property type="match status" value="1"/>
</dbReference>
<feature type="domain" description="Protein kinase" evidence="2">
    <location>
        <begin position="153"/>
        <end position="388"/>
    </location>
</feature>